<evidence type="ECO:0000256" key="1">
    <source>
        <dbReference type="SAM" id="MobiDB-lite"/>
    </source>
</evidence>
<name>A0A4S8IWR8_MUSBA</name>
<feature type="compositionally biased region" description="Basic and acidic residues" evidence="1">
    <location>
        <begin position="78"/>
        <end position="93"/>
    </location>
</feature>
<accession>A0A4S8IWR8</accession>
<dbReference type="EMBL" id="PYDT01000008">
    <property type="protein sequence ID" value="THU52999.1"/>
    <property type="molecule type" value="Genomic_DNA"/>
</dbReference>
<organism evidence="2 3">
    <name type="scientific">Musa balbisiana</name>
    <name type="common">Banana</name>
    <dbReference type="NCBI Taxonomy" id="52838"/>
    <lineage>
        <taxon>Eukaryota</taxon>
        <taxon>Viridiplantae</taxon>
        <taxon>Streptophyta</taxon>
        <taxon>Embryophyta</taxon>
        <taxon>Tracheophyta</taxon>
        <taxon>Spermatophyta</taxon>
        <taxon>Magnoliopsida</taxon>
        <taxon>Liliopsida</taxon>
        <taxon>Zingiberales</taxon>
        <taxon>Musaceae</taxon>
        <taxon>Musa</taxon>
    </lineage>
</organism>
<gene>
    <name evidence="2" type="ORF">C4D60_Mb10t09820</name>
</gene>
<proteinExistence type="predicted"/>
<feature type="region of interest" description="Disordered" evidence="1">
    <location>
        <begin position="196"/>
        <end position="215"/>
    </location>
</feature>
<evidence type="ECO:0000313" key="3">
    <source>
        <dbReference type="Proteomes" id="UP000317650"/>
    </source>
</evidence>
<dbReference type="AlphaFoldDB" id="A0A4S8IWR8"/>
<reference evidence="2 3" key="1">
    <citation type="journal article" date="2019" name="Nat. Plants">
        <title>Genome sequencing of Musa balbisiana reveals subgenome evolution and function divergence in polyploid bananas.</title>
        <authorList>
            <person name="Yao X."/>
        </authorList>
    </citation>
    <scope>NUCLEOTIDE SEQUENCE [LARGE SCALE GENOMIC DNA]</scope>
    <source>
        <strain evidence="3">cv. DH-PKW</strain>
        <tissue evidence="2">Leaves</tissue>
    </source>
</reference>
<dbReference type="Proteomes" id="UP000317650">
    <property type="component" value="Chromosome 10"/>
</dbReference>
<feature type="region of interest" description="Disordered" evidence="1">
    <location>
        <begin position="78"/>
        <end position="112"/>
    </location>
</feature>
<protein>
    <submittedName>
        <fullName evidence="2">Uncharacterized protein</fullName>
    </submittedName>
</protein>
<sequence length="264" mass="29700">MDGWLEWWVDESCKRHDNVFPVPYFSITCETLSLSEISRPNSIDRLKIALLPPSSVRGFPQSTDSHLDWGGERGFQDSTKVVERSPDEIDSKQSYRYVDPPRSSLSYKRESGKPKSHFCVASTSHTMNNILPIFLQTNVVTTEAKEITSERVKNPRFCNFGDLYKYLDRKRSGWKLLRAQKSWRISVIPSSRTISSSRVKTQGSEGGRKEKKFASTSISKEGIGLKIHVASPSQLSSLFPLSELRGVGAGEKGSGLYMVVGRLF</sequence>
<keyword evidence="3" id="KW-1185">Reference proteome</keyword>
<comment type="caution">
    <text evidence="2">The sequence shown here is derived from an EMBL/GenBank/DDBJ whole genome shotgun (WGS) entry which is preliminary data.</text>
</comment>
<evidence type="ECO:0000313" key="2">
    <source>
        <dbReference type="EMBL" id="THU52999.1"/>
    </source>
</evidence>